<dbReference type="Proteomes" id="UP000265520">
    <property type="component" value="Unassembled WGS sequence"/>
</dbReference>
<comment type="caution">
    <text evidence="1">The sequence shown here is derived from an EMBL/GenBank/DDBJ whole genome shotgun (WGS) entry which is preliminary data.</text>
</comment>
<name>A0A392TXE9_9FABA</name>
<organism evidence="1 2">
    <name type="scientific">Trifolium medium</name>
    <dbReference type="NCBI Taxonomy" id="97028"/>
    <lineage>
        <taxon>Eukaryota</taxon>
        <taxon>Viridiplantae</taxon>
        <taxon>Streptophyta</taxon>
        <taxon>Embryophyta</taxon>
        <taxon>Tracheophyta</taxon>
        <taxon>Spermatophyta</taxon>
        <taxon>Magnoliopsida</taxon>
        <taxon>eudicotyledons</taxon>
        <taxon>Gunneridae</taxon>
        <taxon>Pentapetalae</taxon>
        <taxon>rosids</taxon>
        <taxon>fabids</taxon>
        <taxon>Fabales</taxon>
        <taxon>Fabaceae</taxon>
        <taxon>Papilionoideae</taxon>
        <taxon>50 kb inversion clade</taxon>
        <taxon>NPAAA clade</taxon>
        <taxon>Hologalegina</taxon>
        <taxon>IRL clade</taxon>
        <taxon>Trifolieae</taxon>
        <taxon>Trifolium</taxon>
    </lineage>
</organism>
<proteinExistence type="predicted"/>
<sequence length="21" mass="2150">MASCVVVVESGRQGEDKGSLV</sequence>
<evidence type="ECO:0000313" key="2">
    <source>
        <dbReference type="Proteomes" id="UP000265520"/>
    </source>
</evidence>
<dbReference type="AlphaFoldDB" id="A0A392TXE9"/>
<accession>A0A392TXE9</accession>
<protein>
    <submittedName>
        <fullName evidence="1">Uncharacterized protein</fullName>
    </submittedName>
</protein>
<dbReference type="EMBL" id="LXQA010657395">
    <property type="protein sequence ID" value="MCI64505.1"/>
    <property type="molecule type" value="Genomic_DNA"/>
</dbReference>
<evidence type="ECO:0000313" key="1">
    <source>
        <dbReference type="EMBL" id="MCI64505.1"/>
    </source>
</evidence>
<reference evidence="1 2" key="1">
    <citation type="journal article" date="2018" name="Front. Plant Sci.">
        <title>Red Clover (Trifolium pratense) and Zigzag Clover (T. medium) - A Picture of Genomic Similarities and Differences.</title>
        <authorList>
            <person name="Dluhosova J."/>
            <person name="Istvanek J."/>
            <person name="Nedelnik J."/>
            <person name="Repkova J."/>
        </authorList>
    </citation>
    <scope>NUCLEOTIDE SEQUENCE [LARGE SCALE GENOMIC DNA]</scope>
    <source>
        <strain evidence="2">cv. 10/8</strain>
        <tissue evidence="1">Leaf</tissue>
    </source>
</reference>
<keyword evidence="2" id="KW-1185">Reference proteome</keyword>
<feature type="non-terminal residue" evidence="1">
    <location>
        <position position="21"/>
    </location>
</feature>